<accession>A0A8S5NLQ2</accession>
<proteinExistence type="predicted"/>
<organism evidence="1">
    <name type="scientific">Myoviridae sp. ctkOm7</name>
    <dbReference type="NCBI Taxonomy" id="2826690"/>
    <lineage>
        <taxon>Viruses</taxon>
        <taxon>Duplodnaviria</taxon>
        <taxon>Heunggongvirae</taxon>
        <taxon>Uroviricota</taxon>
        <taxon>Caudoviricetes</taxon>
    </lineage>
</organism>
<protein>
    <submittedName>
        <fullName evidence="1">Uncharacterized protein</fullName>
    </submittedName>
</protein>
<sequence>MVGADFTRTCEGCEHVVAEPWSKDTLSYRCFAPGRCKGRVVGVKRFDPYIPAWCPKLSKNGGVKQ</sequence>
<evidence type="ECO:0000313" key="1">
    <source>
        <dbReference type="EMBL" id="DAD95733.1"/>
    </source>
</evidence>
<name>A0A8S5NLQ2_9CAUD</name>
<reference evidence="1" key="1">
    <citation type="journal article" date="2021" name="Proc. Natl. Acad. Sci. U.S.A.">
        <title>A Catalog of Tens of Thousands of Viruses from Human Metagenomes Reveals Hidden Associations with Chronic Diseases.</title>
        <authorList>
            <person name="Tisza M.J."/>
            <person name="Buck C.B."/>
        </authorList>
    </citation>
    <scope>NUCLEOTIDE SEQUENCE</scope>
    <source>
        <strain evidence="1">CtkOm7</strain>
    </source>
</reference>
<dbReference type="EMBL" id="BK015199">
    <property type="protein sequence ID" value="DAD95733.1"/>
    <property type="molecule type" value="Genomic_DNA"/>
</dbReference>